<keyword evidence="6" id="KW-1185">Reference proteome</keyword>
<dbReference type="RefSeq" id="WP_092425826.1">
    <property type="nucleotide sequence ID" value="NZ_FNCL01000007.1"/>
</dbReference>
<dbReference type="GO" id="GO:0016757">
    <property type="term" value="F:glycosyltransferase activity"/>
    <property type="evidence" value="ECO:0007669"/>
    <property type="project" value="UniProtKB-KW"/>
</dbReference>
<evidence type="ECO:0000313" key="6">
    <source>
        <dbReference type="Proteomes" id="UP000199392"/>
    </source>
</evidence>
<dbReference type="AlphaFoldDB" id="A0A1I6U519"/>
<dbReference type="Proteomes" id="UP000199392">
    <property type="component" value="Unassembled WGS sequence"/>
</dbReference>
<evidence type="ECO:0000256" key="2">
    <source>
        <dbReference type="ARBA" id="ARBA00022679"/>
    </source>
</evidence>
<dbReference type="Pfam" id="PF00534">
    <property type="entry name" value="Glycos_transf_1"/>
    <property type="match status" value="1"/>
</dbReference>
<evidence type="ECO:0000313" key="5">
    <source>
        <dbReference type="EMBL" id="SFS96357.1"/>
    </source>
</evidence>
<evidence type="ECO:0000256" key="1">
    <source>
        <dbReference type="ARBA" id="ARBA00022676"/>
    </source>
</evidence>
<dbReference type="Pfam" id="PF13579">
    <property type="entry name" value="Glyco_trans_4_4"/>
    <property type="match status" value="1"/>
</dbReference>
<reference evidence="6" key="1">
    <citation type="submission" date="2016-10" db="EMBL/GenBank/DDBJ databases">
        <authorList>
            <person name="Varghese N."/>
            <person name="Submissions S."/>
        </authorList>
    </citation>
    <scope>NUCLEOTIDE SEQUENCE [LARGE SCALE GENOMIC DNA]</scope>
    <source>
        <strain evidence="6">DSM 26894</strain>
    </source>
</reference>
<name>A0A1I6U519_9RHOB</name>
<evidence type="ECO:0000259" key="3">
    <source>
        <dbReference type="Pfam" id="PF00534"/>
    </source>
</evidence>
<dbReference type="SUPFAM" id="SSF53756">
    <property type="entry name" value="UDP-Glycosyltransferase/glycogen phosphorylase"/>
    <property type="match status" value="1"/>
</dbReference>
<keyword evidence="2 5" id="KW-0808">Transferase</keyword>
<accession>A0A1I6U519</accession>
<feature type="domain" description="Glycosyltransferase subfamily 4-like N-terminal" evidence="4">
    <location>
        <begin position="26"/>
        <end position="174"/>
    </location>
</feature>
<dbReference type="NCBIfam" id="NF041876">
    <property type="entry name" value="EPS_EpsE"/>
    <property type="match status" value="1"/>
</dbReference>
<dbReference type="PANTHER" id="PTHR12526:SF510">
    <property type="entry name" value="D-INOSITOL 3-PHOSPHATE GLYCOSYLTRANSFERASE"/>
    <property type="match status" value="1"/>
</dbReference>
<keyword evidence="1" id="KW-0328">Glycosyltransferase</keyword>
<dbReference type="CDD" id="cd03801">
    <property type="entry name" value="GT4_PimA-like"/>
    <property type="match status" value="1"/>
</dbReference>
<dbReference type="PANTHER" id="PTHR12526">
    <property type="entry name" value="GLYCOSYLTRANSFERASE"/>
    <property type="match status" value="1"/>
</dbReference>
<gene>
    <name evidence="5" type="ORF">SAMN04488050_107148</name>
</gene>
<dbReference type="InterPro" id="IPR001296">
    <property type="entry name" value="Glyco_trans_1"/>
</dbReference>
<sequence length="403" mass="44059">MTQKLRIGYLVPQFPGQTHIFYWREVQALEAMGHEVHLLSTRVPPVGLIAHSWSQDAIARTTYLGEIRPFAAAAALARLLPRGLAGDMLREGPGFARDVALTLSAAEALRDYAEAHRLDHVHVHSCARAALVANLARRLGGVPYSLTLHGPLSDYGPGQRVKWRGAAFATVITRKLTDALHAALGDNLPPRMVIRPMGVDTEVLRRDTPYQPPERGRPVRLFSCGRLNVVKGHQDLMSAMRQLLDQGVDVRLEIAGEDDAGGSGYRTDLEAHLRRLRLQDHVKLLGAIDAGEVRDKLLSAHVFVLASWHEPLGVAYMEAMSCGVPVIGTDAGGVRELIDDGHDGKLVAPKDPTALARAIRDLAQNPETARRLAEAGRSKIERNFRASLGAETLVEEILRARQG</sequence>
<dbReference type="InterPro" id="IPR028098">
    <property type="entry name" value="Glyco_trans_4-like_N"/>
</dbReference>
<proteinExistence type="predicted"/>
<dbReference type="OrthoDB" id="9790710at2"/>
<dbReference type="EMBL" id="FOZW01000007">
    <property type="protein sequence ID" value="SFS96357.1"/>
    <property type="molecule type" value="Genomic_DNA"/>
</dbReference>
<dbReference type="Gene3D" id="3.40.50.2000">
    <property type="entry name" value="Glycogen Phosphorylase B"/>
    <property type="match status" value="2"/>
</dbReference>
<organism evidence="5 6">
    <name type="scientific">Alloyangia pacifica</name>
    <dbReference type="NCBI Taxonomy" id="311180"/>
    <lineage>
        <taxon>Bacteria</taxon>
        <taxon>Pseudomonadati</taxon>
        <taxon>Pseudomonadota</taxon>
        <taxon>Alphaproteobacteria</taxon>
        <taxon>Rhodobacterales</taxon>
        <taxon>Roseobacteraceae</taxon>
        <taxon>Alloyangia</taxon>
    </lineage>
</organism>
<protein>
    <submittedName>
        <fullName evidence="5">Glycosyltransferase involved in cell wall bisynthesis</fullName>
    </submittedName>
</protein>
<evidence type="ECO:0000259" key="4">
    <source>
        <dbReference type="Pfam" id="PF13579"/>
    </source>
</evidence>
<dbReference type="STRING" id="311180.SAMN04488050_107148"/>
<feature type="domain" description="Glycosyl transferase family 1" evidence="3">
    <location>
        <begin position="214"/>
        <end position="378"/>
    </location>
</feature>